<comment type="caution">
    <text evidence="2">The sequence shown here is derived from an EMBL/GenBank/DDBJ whole genome shotgun (WGS) entry which is preliminary data.</text>
</comment>
<keyword evidence="3" id="KW-1185">Reference proteome</keyword>
<protein>
    <recommendedName>
        <fullName evidence="4">Lipoprotein</fullName>
    </recommendedName>
</protein>
<sequence>MKYSLIQCAIWVSLSLLALTACQSGTEPDENNRSLVVPNVVAAGSANDSFKVNMTDYISGISEQAVLKLETTDSNGNCHEDDINGMTVDITNTVEGLCEYSYRILDIVEGEETISNSATLLVKAISGTKYPTETLTTIVGDQSRFSLALTGVLDPVVTVLGTARAGVVSESEIFINSEFAGYSRIIYTTEEDNGGKGIGEISLATASYTGTNMYWNTQGLSLDAPEKEKTFDISSDTNAKQIVSAFNSDPNVTVTIDHNNPLSLMVEKANPYGEVDSDLTVLLSDHRGKYKLVSTPFTSFGHPSLYDKANIVETDNVYLTTPPRESDALQIEGVEWQICNPNYLEGFNIPLINKDLHTELACLSLNDTTSYTNYCEALDIMLPSPNGAEWDGVTTIANARLRSSEIASWVSQAQYDHDIPRSMFALQVVASSDQHRMHAQMNEVGPQIYGIISVGVEEVLPPNNNVVLIIMNEVPRISVVPWITSNPAESTIKPVCIVDK</sequence>
<dbReference type="PROSITE" id="PS51257">
    <property type="entry name" value="PROKAR_LIPOPROTEIN"/>
    <property type="match status" value="1"/>
</dbReference>
<evidence type="ECO:0008006" key="4">
    <source>
        <dbReference type="Google" id="ProtNLM"/>
    </source>
</evidence>
<accession>A0ABQ6E3H6</accession>
<name>A0ABQ6E3H6_9GAMM</name>
<proteinExistence type="predicted"/>
<evidence type="ECO:0000313" key="2">
    <source>
        <dbReference type="EMBL" id="GLS91794.1"/>
    </source>
</evidence>
<evidence type="ECO:0000313" key="3">
    <source>
        <dbReference type="Proteomes" id="UP001157353"/>
    </source>
</evidence>
<evidence type="ECO:0000256" key="1">
    <source>
        <dbReference type="SAM" id="SignalP"/>
    </source>
</evidence>
<keyword evidence="1" id="KW-0732">Signal</keyword>
<organism evidence="2 3">
    <name type="scientific">Psychromonas marina</name>
    <dbReference type="NCBI Taxonomy" id="88364"/>
    <lineage>
        <taxon>Bacteria</taxon>
        <taxon>Pseudomonadati</taxon>
        <taxon>Pseudomonadota</taxon>
        <taxon>Gammaproteobacteria</taxon>
        <taxon>Alteromonadales</taxon>
        <taxon>Psychromonadaceae</taxon>
        <taxon>Psychromonas</taxon>
    </lineage>
</organism>
<feature type="signal peptide" evidence="1">
    <location>
        <begin position="1"/>
        <end position="20"/>
    </location>
</feature>
<dbReference type="Proteomes" id="UP001157353">
    <property type="component" value="Unassembled WGS sequence"/>
</dbReference>
<dbReference type="EMBL" id="BSPQ01000015">
    <property type="protein sequence ID" value="GLS91794.1"/>
    <property type="molecule type" value="Genomic_DNA"/>
</dbReference>
<dbReference type="RefSeq" id="WP_284204901.1">
    <property type="nucleotide sequence ID" value="NZ_BSPQ01000015.1"/>
</dbReference>
<gene>
    <name evidence="2" type="ORF">GCM10007916_28640</name>
</gene>
<reference evidence="3" key="1">
    <citation type="journal article" date="2019" name="Int. J. Syst. Evol. Microbiol.">
        <title>The Global Catalogue of Microorganisms (GCM) 10K type strain sequencing project: providing services to taxonomists for standard genome sequencing and annotation.</title>
        <authorList>
            <consortium name="The Broad Institute Genomics Platform"/>
            <consortium name="The Broad Institute Genome Sequencing Center for Infectious Disease"/>
            <person name="Wu L."/>
            <person name="Ma J."/>
        </authorList>
    </citation>
    <scope>NUCLEOTIDE SEQUENCE [LARGE SCALE GENOMIC DNA]</scope>
    <source>
        <strain evidence="3">NBRC 103166</strain>
    </source>
</reference>
<feature type="chain" id="PRO_5046299579" description="Lipoprotein" evidence="1">
    <location>
        <begin position="21"/>
        <end position="500"/>
    </location>
</feature>